<evidence type="ECO:0000313" key="2">
    <source>
        <dbReference type="EMBL" id="QXJ22695.1"/>
    </source>
</evidence>
<gene>
    <name evidence="2" type="ORF">AGRA3207_003743</name>
</gene>
<keyword evidence="1" id="KW-0812">Transmembrane</keyword>
<feature type="transmembrane region" description="Helical" evidence="1">
    <location>
        <begin position="12"/>
        <end position="38"/>
    </location>
</feature>
<name>A0ABX8QVD4_9ACTN</name>
<organism evidence="2 3">
    <name type="scientific">Actinomadura graeca</name>
    <dbReference type="NCBI Taxonomy" id="2750812"/>
    <lineage>
        <taxon>Bacteria</taxon>
        <taxon>Bacillati</taxon>
        <taxon>Actinomycetota</taxon>
        <taxon>Actinomycetes</taxon>
        <taxon>Streptosporangiales</taxon>
        <taxon>Thermomonosporaceae</taxon>
        <taxon>Actinomadura</taxon>
    </lineage>
</organism>
<proteinExistence type="predicted"/>
<feature type="transmembrane region" description="Helical" evidence="1">
    <location>
        <begin position="134"/>
        <end position="152"/>
    </location>
</feature>
<feature type="transmembrane region" description="Helical" evidence="1">
    <location>
        <begin position="103"/>
        <end position="122"/>
    </location>
</feature>
<reference evidence="2" key="1">
    <citation type="submission" date="2020-07" db="EMBL/GenBank/DDBJ databases">
        <authorList>
            <person name="Tarantini F.S."/>
            <person name="Hong K.W."/>
            <person name="Chan K.G."/>
        </authorList>
    </citation>
    <scope>NUCLEOTIDE SEQUENCE</scope>
    <source>
        <strain evidence="2">32-07</strain>
    </source>
</reference>
<feature type="transmembrane region" description="Helical" evidence="1">
    <location>
        <begin position="159"/>
        <end position="177"/>
    </location>
</feature>
<accession>A0ABX8QVD4</accession>
<dbReference type="RefSeq" id="WP_231336029.1">
    <property type="nucleotide sequence ID" value="NZ_CP059572.1"/>
</dbReference>
<dbReference type="EMBL" id="CP059572">
    <property type="protein sequence ID" value="QXJ22695.1"/>
    <property type="molecule type" value="Genomic_DNA"/>
</dbReference>
<protein>
    <submittedName>
        <fullName evidence="2">Uncharacterized protein</fullName>
    </submittedName>
</protein>
<feature type="transmembrane region" description="Helical" evidence="1">
    <location>
        <begin position="58"/>
        <end position="82"/>
    </location>
</feature>
<keyword evidence="1" id="KW-1133">Transmembrane helix</keyword>
<sequence>MILSDRLELGASLKFVVHSLGVVALLSLIGTPLGAVVGTALDAADLGGEDTGTVAEQFTIIAVCGITGAAAGSAISAIVLTFGAFVERFRVRMASLFERASGALTIAVAQCGGYIALSTFLLRRDLADTLDDTYLGNLVLLALLGASMGLVFGVVIGMLGAAVLVAAVLVQVLAGFLGSTLTRARPTAAATDLADTMDDPWPIRTAATLMPSAYGRRWRDDFAEARYDYDRGEHPRLLRDYLLHAPAAIAWAWIATLRCHFPGATNTSGRR</sequence>
<dbReference type="Proteomes" id="UP001049518">
    <property type="component" value="Chromosome"/>
</dbReference>
<keyword evidence="3" id="KW-1185">Reference proteome</keyword>
<evidence type="ECO:0000313" key="3">
    <source>
        <dbReference type="Proteomes" id="UP001049518"/>
    </source>
</evidence>
<evidence type="ECO:0000256" key="1">
    <source>
        <dbReference type="SAM" id="Phobius"/>
    </source>
</evidence>
<keyword evidence="1" id="KW-0472">Membrane</keyword>